<gene>
    <name evidence="6" type="ORF">LH29_22105</name>
</gene>
<dbReference type="InterPro" id="IPR036909">
    <property type="entry name" value="Cyt_c-like_dom_sf"/>
</dbReference>
<evidence type="ECO:0000313" key="6">
    <source>
        <dbReference type="EMBL" id="KJF41983.1"/>
    </source>
</evidence>
<dbReference type="PROSITE" id="PS51257">
    <property type="entry name" value="PROKAR_LIPOPROTEIN"/>
    <property type="match status" value="1"/>
</dbReference>
<dbReference type="PROSITE" id="PS51007">
    <property type="entry name" value="CYTC"/>
    <property type="match status" value="1"/>
</dbReference>
<evidence type="ECO:0000313" key="7">
    <source>
        <dbReference type="Proteomes" id="UP000032544"/>
    </source>
</evidence>
<dbReference type="GO" id="GO:0046872">
    <property type="term" value="F:metal ion binding"/>
    <property type="evidence" value="ECO:0007669"/>
    <property type="project" value="UniProtKB-KW"/>
</dbReference>
<dbReference type="OrthoDB" id="1524994at2"/>
<evidence type="ECO:0000256" key="4">
    <source>
        <dbReference type="PROSITE-ProRule" id="PRU00433"/>
    </source>
</evidence>
<dbReference type="SUPFAM" id="SSF46626">
    <property type="entry name" value="Cytochrome c"/>
    <property type="match status" value="1"/>
</dbReference>
<evidence type="ECO:0000259" key="5">
    <source>
        <dbReference type="PROSITE" id="PS51007"/>
    </source>
</evidence>
<dbReference type="InterPro" id="IPR009056">
    <property type="entry name" value="Cyt_c-like_dom"/>
</dbReference>
<evidence type="ECO:0000256" key="2">
    <source>
        <dbReference type="ARBA" id="ARBA00022723"/>
    </source>
</evidence>
<sequence length="125" mass="13492">MKALKIILSIFLIGLIFGGCAYNWIVEEEVIDPTDPDAPEVSFSAEITPIFSAKCTSCHTTGNQMPDLTPSNAYSSLNSSRYINTSDPASSLIYTKPSPTGSHVKYSESEAALVLTWITQGAKNN</sequence>
<dbReference type="GO" id="GO:0020037">
    <property type="term" value="F:heme binding"/>
    <property type="evidence" value="ECO:0007669"/>
    <property type="project" value="InterPro"/>
</dbReference>
<dbReference type="AlphaFoldDB" id="A0A0D8J863"/>
<dbReference type="RefSeq" id="WP_045033312.1">
    <property type="nucleotide sequence ID" value="NZ_CAJXKZ010000001.1"/>
</dbReference>
<reference evidence="6 7" key="1">
    <citation type="submission" date="2014-09" db="EMBL/GenBank/DDBJ databases">
        <title>Draft Genome Sequence of Draconibacterium sp. JN14CK-3.</title>
        <authorList>
            <person name="Dong C."/>
            <person name="Lai Q."/>
            <person name="Shao Z."/>
        </authorList>
    </citation>
    <scope>NUCLEOTIDE SEQUENCE [LARGE SCALE GENOMIC DNA]</scope>
    <source>
        <strain evidence="6 7">JN14CK-3</strain>
    </source>
</reference>
<dbReference type="STRING" id="1544798.LH29_22105"/>
<keyword evidence="2 4" id="KW-0479">Metal-binding</keyword>
<evidence type="ECO:0000256" key="3">
    <source>
        <dbReference type="ARBA" id="ARBA00023004"/>
    </source>
</evidence>
<keyword evidence="7" id="KW-1185">Reference proteome</keyword>
<protein>
    <recommendedName>
        <fullName evidence="5">Cytochrome c domain-containing protein</fullName>
    </recommendedName>
</protein>
<evidence type="ECO:0000256" key="1">
    <source>
        <dbReference type="ARBA" id="ARBA00022617"/>
    </source>
</evidence>
<keyword evidence="1 4" id="KW-0349">Heme</keyword>
<proteinExistence type="predicted"/>
<dbReference type="EMBL" id="JRHC01000007">
    <property type="protein sequence ID" value="KJF41983.1"/>
    <property type="molecule type" value="Genomic_DNA"/>
</dbReference>
<accession>A0A0D8J863</accession>
<feature type="domain" description="Cytochrome c" evidence="5">
    <location>
        <begin position="34"/>
        <end position="122"/>
    </location>
</feature>
<dbReference type="Proteomes" id="UP000032544">
    <property type="component" value="Unassembled WGS sequence"/>
</dbReference>
<name>A0A0D8J863_9BACT</name>
<dbReference type="GO" id="GO:0009055">
    <property type="term" value="F:electron transfer activity"/>
    <property type="evidence" value="ECO:0007669"/>
    <property type="project" value="InterPro"/>
</dbReference>
<comment type="caution">
    <text evidence="6">The sequence shown here is derived from an EMBL/GenBank/DDBJ whole genome shotgun (WGS) entry which is preliminary data.</text>
</comment>
<organism evidence="6 7">
    <name type="scientific">Draconibacterium sediminis</name>
    <dbReference type="NCBI Taxonomy" id="1544798"/>
    <lineage>
        <taxon>Bacteria</taxon>
        <taxon>Pseudomonadati</taxon>
        <taxon>Bacteroidota</taxon>
        <taxon>Bacteroidia</taxon>
        <taxon>Marinilabiliales</taxon>
        <taxon>Prolixibacteraceae</taxon>
        <taxon>Draconibacterium</taxon>
    </lineage>
</organism>
<keyword evidence="3 4" id="KW-0408">Iron</keyword>